<sequence>MSDEAREVTERQGPAVESAPDSIEVEIQELDAKLAEHQARVASHQAAREDTPYAEQRTYMRRVTTDFITGVVAAHYAFTRYPDGGTWLLSTFVEDFLESPVSIEMLAHNGVFNVGRRELRYLLEAAVKRTYVDEVAPPGSSLNDRLTLLHNDVPRSSVDVIDALTLRMLPDADEFRSAVKSAFGALSGYTHPSRKQLDERLARAAGGQSIGFETAETLRPFNRVLFQVYDLVLTLIFEGIGPAFTGDLFIQAFDDERTWKFHKGRFVRLVSQHFDYKAERQQPR</sequence>
<protein>
    <submittedName>
        <fullName evidence="2">Uncharacterized protein</fullName>
    </submittedName>
</protein>
<dbReference type="Proteomes" id="UP000293342">
    <property type="component" value="Unassembled WGS sequence"/>
</dbReference>
<keyword evidence="3" id="KW-1185">Reference proteome</keyword>
<accession>A0A4V2M900</accession>
<name>A0A4V2M900_9ACTN</name>
<feature type="compositionally biased region" description="Basic and acidic residues" evidence="1">
    <location>
        <begin position="1"/>
        <end position="10"/>
    </location>
</feature>
<evidence type="ECO:0000313" key="3">
    <source>
        <dbReference type="Proteomes" id="UP000293342"/>
    </source>
</evidence>
<proteinExistence type="predicted"/>
<feature type="region of interest" description="Disordered" evidence="1">
    <location>
        <begin position="1"/>
        <end position="21"/>
    </location>
</feature>
<dbReference type="AlphaFoldDB" id="A0A4V2M900"/>
<evidence type="ECO:0000256" key="1">
    <source>
        <dbReference type="SAM" id="MobiDB-lite"/>
    </source>
</evidence>
<dbReference type="RefSeq" id="WP_131512382.1">
    <property type="nucleotide sequence ID" value="NZ_SJKD01000001.1"/>
</dbReference>
<dbReference type="EMBL" id="SJKD01000001">
    <property type="protein sequence ID" value="TCC53462.1"/>
    <property type="molecule type" value="Genomic_DNA"/>
</dbReference>
<reference evidence="2 3" key="1">
    <citation type="submission" date="2019-02" db="EMBL/GenBank/DDBJ databases">
        <title>Kribbella capetownensis sp. nov. and Kribbella speibonae sp. nov., isolated from soil.</title>
        <authorList>
            <person name="Curtis S.M."/>
            <person name="Norton I."/>
            <person name="Everest G.J."/>
            <person name="Meyers P.R."/>
        </authorList>
    </citation>
    <scope>NUCLEOTIDE SEQUENCE [LARGE SCALE GENOMIC DNA]</scope>
    <source>
        <strain evidence="2 3">YM53</strain>
    </source>
</reference>
<organism evidence="2 3">
    <name type="scientific">Kribbella capetownensis</name>
    <dbReference type="NCBI Taxonomy" id="1572659"/>
    <lineage>
        <taxon>Bacteria</taxon>
        <taxon>Bacillati</taxon>
        <taxon>Actinomycetota</taxon>
        <taxon>Actinomycetes</taxon>
        <taxon>Propionibacteriales</taxon>
        <taxon>Kribbellaceae</taxon>
        <taxon>Kribbella</taxon>
    </lineage>
</organism>
<gene>
    <name evidence="2" type="ORF">E0H75_07160</name>
</gene>
<dbReference type="OrthoDB" id="5187829at2"/>
<comment type="caution">
    <text evidence="2">The sequence shown here is derived from an EMBL/GenBank/DDBJ whole genome shotgun (WGS) entry which is preliminary data.</text>
</comment>
<evidence type="ECO:0000313" key="2">
    <source>
        <dbReference type="EMBL" id="TCC53462.1"/>
    </source>
</evidence>